<feature type="region of interest" description="Disordered" evidence="1">
    <location>
        <begin position="333"/>
        <end position="355"/>
    </location>
</feature>
<feature type="region of interest" description="Disordered" evidence="1">
    <location>
        <begin position="216"/>
        <end position="237"/>
    </location>
</feature>
<dbReference type="Proteomes" id="UP000018208">
    <property type="component" value="Unassembled WGS sequence"/>
</dbReference>
<feature type="compositionally biased region" description="Basic and acidic residues" evidence="1">
    <location>
        <begin position="404"/>
        <end position="416"/>
    </location>
</feature>
<feature type="region of interest" description="Disordered" evidence="1">
    <location>
        <begin position="252"/>
        <end position="291"/>
    </location>
</feature>
<reference evidence="2 3" key="1">
    <citation type="journal article" date="2014" name="PLoS Genet.">
        <title>The Genome of Spironucleus salmonicida Highlights a Fish Pathogen Adapted to Fluctuating Environments.</title>
        <authorList>
            <person name="Xu F."/>
            <person name="Jerlstrom-Hultqvist J."/>
            <person name="Einarsson E."/>
            <person name="Astvaldsson A."/>
            <person name="Svard S.G."/>
            <person name="Andersson J.O."/>
        </authorList>
    </citation>
    <scope>NUCLEOTIDE SEQUENCE [LARGE SCALE GENOMIC DNA]</scope>
    <source>
        <strain evidence="2 3">ATCC 50377</strain>
    </source>
</reference>
<proteinExistence type="predicted"/>
<accession>A0A9P8LVL5</accession>
<sequence>MNLNQISRFSKGQFSVISREENNTNMLQVKIQQLQQVISVQQQSFDDRLSQQITQLEATYVGQLDNLKQDITSYIQESAIMVAKIERLEQDLENEKKLTASLGFSEERGETGTQTMKIFKFNVDTQTDIVVIRANVTIQEQERRDDQEEFDDSVSPQPEVINNKSDEIITHPLGTPTYRRPQSAIDRLVDQPLSQDLPQQSTLPDAAINNLFKQDSMPEYEQGPGNASTESASSVKSQQQVSLFARLATPKYQAPVPQMQPNARLPKKHRGKAKKSAKRGRLSSSYSGCNDSLDDNGSASIIGQLSQSHYDVQEPENDELKVTARITQETVDEISESGDVLDDVSQDEASDEASLQPIPGKQVSFAILQDAQLTANKESILQMHFPNASEEPVIVGGGIPDEDPSPRLESHEHLDELSTVSEDFDE</sequence>
<dbReference type="EMBL" id="AUWU02000003">
    <property type="protein sequence ID" value="KAH0575071.1"/>
    <property type="molecule type" value="Genomic_DNA"/>
</dbReference>
<feature type="compositionally biased region" description="Polar residues" evidence="1">
    <location>
        <begin position="154"/>
        <end position="163"/>
    </location>
</feature>
<evidence type="ECO:0000313" key="2">
    <source>
        <dbReference type="EMBL" id="KAH0575071.1"/>
    </source>
</evidence>
<dbReference type="RefSeq" id="XP_067765844.1">
    <property type="nucleotide sequence ID" value="XM_067906576.1"/>
</dbReference>
<feature type="compositionally biased region" description="Basic residues" evidence="1">
    <location>
        <begin position="265"/>
        <end position="281"/>
    </location>
</feature>
<name>A0A9P8LVL5_9EUKA</name>
<feature type="region of interest" description="Disordered" evidence="1">
    <location>
        <begin position="391"/>
        <end position="426"/>
    </location>
</feature>
<protein>
    <submittedName>
        <fullName evidence="2">Uncharacterized protein</fullName>
    </submittedName>
</protein>
<keyword evidence="3" id="KW-1185">Reference proteome</keyword>
<evidence type="ECO:0000313" key="3">
    <source>
        <dbReference type="Proteomes" id="UP000018208"/>
    </source>
</evidence>
<feature type="region of interest" description="Disordered" evidence="1">
    <location>
        <begin position="140"/>
        <end position="181"/>
    </location>
</feature>
<organism evidence="2 3">
    <name type="scientific">Spironucleus salmonicida</name>
    <dbReference type="NCBI Taxonomy" id="348837"/>
    <lineage>
        <taxon>Eukaryota</taxon>
        <taxon>Metamonada</taxon>
        <taxon>Diplomonadida</taxon>
        <taxon>Hexamitidae</taxon>
        <taxon>Hexamitinae</taxon>
        <taxon>Spironucleus</taxon>
    </lineage>
</organism>
<evidence type="ECO:0000256" key="1">
    <source>
        <dbReference type="SAM" id="MobiDB-lite"/>
    </source>
</evidence>
<dbReference type="GeneID" id="94296715"/>
<gene>
    <name evidence="2" type="ORF">SS50377_22692</name>
</gene>
<dbReference type="AlphaFoldDB" id="A0A9P8LVL5"/>
<comment type="caution">
    <text evidence="2">The sequence shown here is derived from an EMBL/GenBank/DDBJ whole genome shotgun (WGS) entry which is preliminary data.</text>
</comment>
<feature type="compositionally biased region" description="Acidic residues" evidence="1">
    <location>
        <begin position="333"/>
        <end position="351"/>
    </location>
</feature>
<dbReference type="KEGG" id="ssao:94296715"/>